<dbReference type="EMBL" id="JACXAH010000008">
    <property type="protein sequence ID" value="MBD1372043.1"/>
    <property type="molecule type" value="Genomic_DNA"/>
</dbReference>
<dbReference type="RefSeq" id="WP_191141833.1">
    <property type="nucleotide sequence ID" value="NZ_JACXAH010000008.1"/>
</dbReference>
<evidence type="ECO:0000313" key="3">
    <source>
        <dbReference type="Proteomes" id="UP000661691"/>
    </source>
</evidence>
<reference evidence="2" key="1">
    <citation type="submission" date="2020-09" db="EMBL/GenBank/DDBJ databases">
        <title>A novel bacterium of genus Hazenella, isolated from South China Sea.</title>
        <authorList>
            <person name="Huang H."/>
            <person name="Mo K."/>
            <person name="Hu Y."/>
        </authorList>
    </citation>
    <scope>NUCLEOTIDE SEQUENCE</scope>
    <source>
        <strain evidence="2">IB182357</strain>
    </source>
</reference>
<protein>
    <submittedName>
        <fullName evidence="2">Uncharacterized protein</fullName>
    </submittedName>
</protein>
<sequence>MNITFSYQRVLKNLFISTFALAIVMVAFSSTAFADTRSLHGYYDRTTDEGNSISTWFNSTVNMNYWQNASVNGSSSAFAYGPYPDEIELSTKFQFTGFTLQIAAPSVVTLNQAEESATYKTKVTNRRENVQDYNNITVTGNVTGYKQAVYASFKYGGNFYNLSAEDSY</sequence>
<feature type="chain" id="PRO_5037600438" evidence="1">
    <location>
        <begin position="35"/>
        <end position="168"/>
    </location>
</feature>
<keyword evidence="1" id="KW-0732">Signal</keyword>
<keyword evidence="3" id="KW-1185">Reference proteome</keyword>
<dbReference type="Proteomes" id="UP000661691">
    <property type="component" value="Unassembled WGS sequence"/>
</dbReference>
<gene>
    <name evidence="2" type="ORF">IC620_06680</name>
</gene>
<comment type="caution">
    <text evidence="2">The sequence shown here is derived from an EMBL/GenBank/DDBJ whole genome shotgun (WGS) entry which is preliminary data.</text>
</comment>
<dbReference type="AlphaFoldDB" id="A0A926RTS1"/>
<feature type="signal peptide" evidence="1">
    <location>
        <begin position="1"/>
        <end position="34"/>
    </location>
</feature>
<organism evidence="2 3">
    <name type="scientific">Polycladospora coralii</name>
    <dbReference type="NCBI Taxonomy" id="2771432"/>
    <lineage>
        <taxon>Bacteria</taxon>
        <taxon>Bacillati</taxon>
        <taxon>Bacillota</taxon>
        <taxon>Bacilli</taxon>
        <taxon>Bacillales</taxon>
        <taxon>Thermoactinomycetaceae</taxon>
        <taxon>Polycladospora</taxon>
    </lineage>
</organism>
<proteinExistence type="predicted"/>
<accession>A0A926RTS1</accession>
<evidence type="ECO:0000256" key="1">
    <source>
        <dbReference type="SAM" id="SignalP"/>
    </source>
</evidence>
<name>A0A926RTS1_9BACL</name>
<evidence type="ECO:0000313" key="2">
    <source>
        <dbReference type="EMBL" id="MBD1372043.1"/>
    </source>
</evidence>